<evidence type="ECO:0000256" key="13">
    <source>
        <dbReference type="SAM" id="MobiDB-lite"/>
    </source>
</evidence>
<feature type="domain" description="TonB-dependent receptor-like beta-barrel" evidence="15">
    <location>
        <begin position="288"/>
        <end position="693"/>
    </location>
</feature>
<evidence type="ECO:0000256" key="11">
    <source>
        <dbReference type="PROSITE-ProRule" id="PRU01360"/>
    </source>
</evidence>
<evidence type="ECO:0000256" key="7">
    <source>
        <dbReference type="ARBA" id="ARBA00023077"/>
    </source>
</evidence>
<evidence type="ECO:0000259" key="15">
    <source>
        <dbReference type="Pfam" id="PF00593"/>
    </source>
</evidence>
<protein>
    <submittedName>
        <fullName evidence="17">TonB-dependent receptor</fullName>
    </submittedName>
</protein>
<keyword evidence="18" id="KW-1185">Reference proteome</keyword>
<gene>
    <name evidence="17" type="ORF">H8K36_09840</name>
</gene>
<dbReference type="GO" id="GO:0015344">
    <property type="term" value="F:siderophore uptake transmembrane transporter activity"/>
    <property type="evidence" value="ECO:0007669"/>
    <property type="project" value="TreeGrafter"/>
</dbReference>
<evidence type="ECO:0000256" key="5">
    <source>
        <dbReference type="ARBA" id="ARBA00022692"/>
    </source>
</evidence>
<dbReference type="Pfam" id="PF00593">
    <property type="entry name" value="TonB_dep_Rec_b-barrel"/>
    <property type="match status" value="1"/>
</dbReference>
<evidence type="ECO:0000256" key="3">
    <source>
        <dbReference type="ARBA" id="ARBA00022448"/>
    </source>
</evidence>
<evidence type="ECO:0000256" key="1">
    <source>
        <dbReference type="ARBA" id="ARBA00004571"/>
    </source>
</evidence>
<accession>A0A923KPD3</accession>
<dbReference type="GO" id="GO:0044718">
    <property type="term" value="P:siderophore transmembrane transport"/>
    <property type="evidence" value="ECO:0007669"/>
    <property type="project" value="TreeGrafter"/>
</dbReference>
<proteinExistence type="inferred from homology"/>
<dbReference type="AlphaFoldDB" id="A0A923KPD3"/>
<dbReference type="Pfam" id="PF07715">
    <property type="entry name" value="Plug"/>
    <property type="match status" value="1"/>
</dbReference>
<feature type="compositionally biased region" description="Polar residues" evidence="13">
    <location>
        <begin position="27"/>
        <end position="40"/>
    </location>
</feature>
<keyword evidence="4 11" id="KW-1134">Transmembrane beta strand</keyword>
<dbReference type="PANTHER" id="PTHR30069:SF29">
    <property type="entry name" value="HEMOGLOBIN AND HEMOGLOBIN-HAPTOGLOBIN-BINDING PROTEIN 1-RELATED"/>
    <property type="match status" value="1"/>
</dbReference>
<keyword evidence="8 11" id="KW-0472">Membrane</keyword>
<feature type="signal peptide" evidence="14">
    <location>
        <begin position="1"/>
        <end position="26"/>
    </location>
</feature>
<dbReference type="SUPFAM" id="SSF56935">
    <property type="entry name" value="Porins"/>
    <property type="match status" value="1"/>
</dbReference>
<evidence type="ECO:0000256" key="9">
    <source>
        <dbReference type="ARBA" id="ARBA00023170"/>
    </source>
</evidence>
<dbReference type="RefSeq" id="WP_186915837.1">
    <property type="nucleotide sequence ID" value="NZ_JACOFZ010000002.1"/>
</dbReference>
<feature type="chain" id="PRO_5036903868" evidence="14">
    <location>
        <begin position="27"/>
        <end position="731"/>
    </location>
</feature>
<evidence type="ECO:0000313" key="18">
    <source>
        <dbReference type="Proteomes" id="UP000627446"/>
    </source>
</evidence>
<dbReference type="InterPro" id="IPR036942">
    <property type="entry name" value="Beta-barrel_TonB_sf"/>
</dbReference>
<dbReference type="InterPro" id="IPR039426">
    <property type="entry name" value="TonB-dep_rcpt-like"/>
</dbReference>
<evidence type="ECO:0000256" key="2">
    <source>
        <dbReference type="ARBA" id="ARBA00009810"/>
    </source>
</evidence>
<dbReference type="PANTHER" id="PTHR30069">
    <property type="entry name" value="TONB-DEPENDENT OUTER MEMBRANE RECEPTOR"/>
    <property type="match status" value="1"/>
</dbReference>
<evidence type="ECO:0000256" key="12">
    <source>
        <dbReference type="RuleBase" id="RU003357"/>
    </source>
</evidence>
<dbReference type="EMBL" id="JACOFZ010000002">
    <property type="protein sequence ID" value="MBC3881673.1"/>
    <property type="molecule type" value="Genomic_DNA"/>
</dbReference>
<name>A0A923KPD3_9BURK</name>
<dbReference type="InterPro" id="IPR000531">
    <property type="entry name" value="Beta-barrel_TonB"/>
</dbReference>
<organism evidence="17 18">
    <name type="scientific">Undibacterium nitidum</name>
    <dbReference type="NCBI Taxonomy" id="2762298"/>
    <lineage>
        <taxon>Bacteria</taxon>
        <taxon>Pseudomonadati</taxon>
        <taxon>Pseudomonadota</taxon>
        <taxon>Betaproteobacteria</taxon>
        <taxon>Burkholderiales</taxon>
        <taxon>Oxalobacteraceae</taxon>
        <taxon>Undibacterium</taxon>
    </lineage>
</organism>
<keyword evidence="7 12" id="KW-0798">TonB box</keyword>
<evidence type="ECO:0000256" key="6">
    <source>
        <dbReference type="ARBA" id="ARBA00022729"/>
    </source>
</evidence>
<dbReference type="Gene3D" id="2.170.130.10">
    <property type="entry name" value="TonB-dependent receptor, plug domain"/>
    <property type="match status" value="1"/>
</dbReference>
<dbReference type="Proteomes" id="UP000627446">
    <property type="component" value="Unassembled WGS sequence"/>
</dbReference>
<comment type="subcellular location">
    <subcellularLocation>
        <location evidence="1 11">Cell outer membrane</location>
        <topology evidence="1 11">Multi-pass membrane protein</topology>
    </subcellularLocation>
</comment>
<keyword evidence="6 14" id="KW-0732">Signal</keyword>
<evidence type="ECO:0000256" key="8">
    <source>
        <dbReference type="ARBA" id="ARBA00023136"/>
    </source>
</evidence>
<comment type="similarity">
    <text evidence="2 11 12">Belongs to the TonB-dependent receptor family.</text>
</comment>
<comment type="caution">
    <text evidence="17">The sequence shown here is derived from an EMBL/GenBank/DDBJ whole genome shotgun (WGS) entry which is preliminary data.</text>
</comment>
<dbReference type="Gene3D" id="2.40.170.20">
    <property type="entry name" value="TonB-dependent receptor, beta-barrel domain"/>
    <property type="match status" value="1"/>
</dbReference>
<keyword evidence="9 17" id="KW-0675">Receptor</keyword>
<keyword evidence="5 11" id="KW-0812">Transmembrane</keyword>
<feature type="domain" description="TonB-dependent receptor plug" evidence="16">
    <location>
        <begin position="69"/>
        <end position="158"/>
    </location>
</feature>
<sequence length="731" mass="81748">MHHFTKGTLSLSIASLFSLATTSALAQENSTKPNTTTAPQTGKKEAEPVKTQQVEIKAQTEVELGRKDAAAKTVVSNAELTRYGDTNVAEAMKRVPGVTVVKGVMQLPGMGSGYTQVLVDGEPPRGININDIPMSTIERVEIYRLGSAEFSSQAMAGTINIVLKKVPRAAQQQLKLGLSHDVSTSPRIEWTSSDKKDNLSYSLSVSAGEYRFQFPNSVLTSEYDQRQQLIRQDLQSSADWSSAKQLYINPIIQYRGKDGLSIRSATSIASNDADNRSEQTYDFLLGRSLPIQRIVSNNTSRSKGGNTSIKISSPFFIDAKLDLTIGLNGNTSRDHGNEVNYANSTQIDYIRNTAINNRSGGASSTLKVTAPSNAEHDIVGGWNFSTRTNNDRRIQSDVGPSYSTPFQSQEDTHSVVDNIAFFAQDEWKFRKESSAYFGLRWESVRVKSDGSSQTSVTNNSSVWSPIIQTLWQLNDENTDRVRLGVSRTYKAPPNFALTSPKFIVSNNSIDNPSFRGNPLLRPELAWSLQTSYEHNDKEEFSYSIKAVVRRITDIHRNQISYFDNAWWQRIVNAGEGSSKVLSFETQFPLKRFINDAPNIDFSFYVGRTWSSVSYLPKPDNLLVSGKLSANFSIDYKAKDVPLTLGTSMRYQDSNPIRINDVRRNIGHSSVDMDTYSLWKISPKTSLRLSIDNLLKRKRSFLGEYTTKESVITRDLTSKSYRNVRLNFEHSF</sequence>
<dbReference type="InterPro" id="IPR012910">
    <property type="entry name" value="Plug_dom"/>
</dbReference>
<feature type="region of interest" description="Disordered" evidence="13">
    <location>
        <begin position="26"/>
        <end position="52"/>
    </location>
</feature>
<evidence type="ECO:0000259" key="16">
    <source>
        <dbReference type="Pfam" id="PF07715"/>
    </source>
</evidence>
<evidence type="ECO:0000256" key="14">
    <source>
        <dbReference type="SAM" id="SignalP"/>
    </source>
</evidence>
<dbReference type="InterPro" id="IPR037066">
    <property type="entry name" value="Plug_dom_sf"/>
</dbReference>
<keyword evidence="3 11" id="KW-0813">Transport</keyword>
<dbReference type="GO" id="GO:0009279">
    <property type="term" value="C:cell outer membrane"/>
    <property type="evidence" value="ECO:0007669"/>
    <property type="project" value="UniProtKB-SubCell"/>
</dbReference>
<evidence type="ECO:0000256" key="4">
    <source>
        <dbReference type="ARBA" id="ARBA00022452"/>
    </source>
</evidence>
<evidence type="ECO:0000256" key="10">
    <source>
        <dbReference type="ARBA" id="ARBA00023237"/>
    </source>
</evidence>
<evidence type="ECO:0000313" key="17">
    <source>
        <dbReference type="EMBL" id="MBC3881673.1"/>
    </source>
</evidence>
<dbReference type="PROSITE" id="PS52016">
    <property type="entry name" value="TONB_DEPENDENT_REC_3"/>
    <property type="match status" value="1"/>
</dbReference>
<reference evidence="17" key="1">
    <citation type="submission" date="2020-08" db="EMBL/GenBank/DDBJ databases">
        <title>Novel species isolated from subtropical streams in China.</title>
        <authorList>
            <person name="Lu H."/>
        </authorList>
    </citation>
    <scope>NUCLEOTIDE SEQUENCE</scope>
    <source>
        <strain evidence="17">LX22W</strain>
    </source>
</reference>
<keyword evidence="10 11" id="KW-0998">Cell outer membrane</keyword>